<dbReference type="UniPathway" id="UPA00109">
    <property type="reaction ID" value="UER00183"/>
</dbReference>
<dbReference type="InterPro" id="IPR013785">
    <property type="entry name" value="Aldolase_TIM"/>
</dbReference>
<name>A0A2H0VCU8_9BACT</name>
<keyword evidence="6" id="KW-0456">Lyase</keyword>
<dbReference type="SUPFAM" id="SSF51569">
    <property type="entry name" value="Aldolase"/>
    <property type="match status" value="1"/>
</dbReference>
<dbReference type="Gene3D" id="3.20.20.70">
    <property type="entry name" value="Aldolase class I"/>
    <property type="match status" value="1"/>
</dbReference>
<evidence type="ECO:0000256" key="3">
    <source>
        <dbReference type="ARBA" id="ARBA00010387"/>
    </source>
</evidence>
<gene>
    <name evidence="9" type="ORF">COT91_04075</name>
</gene>
<evidence type="ECO:0000256" key="8">
    <source>
        <dbReference type="ARBA" id="ARBA00072515"/>
    </source>
</evidence>
<dbReference type="FunFam" id="3.20.20.70:FF:000140">
    <property type="entry name" value="Fructose-bisphosphate aldolase"/>
    <property type="match status" value="1"/>
</dbReference>
<keyword evidence="5" id="KW-0324">Glycolysis</keyword>
<dbReference type="Proteomes" id="UP000230557">
    <property type="component" value="Unassembled WGS sequence"/>
</dbReference>
<comment type="pathway">
    <text evidence="2">Carbohydrate degradation; glycolysis; D-glyceraldehyde 3-phosphate and glycerone phosphate from D-glucose: step 4/4.</text>
</comment>
<evidence type="ECO:0000256" key="2">
    <source>
        <dbReference type="ARBA" id="ARBA00004714"/>
    </source>
</evidence>
<organism evidence="9 10">
    <name type="scientific">Candidatus Doudnabacteria bacterium CG10_big_fil_rev_8_21_14_0_10_41_10</name>
    <dbReference type="NCBI Taxonomy" id="1974551"/>
    <lineage>
        <taxon>Bacteria</taxon>
        <taxon>Candidatus Doudnaibacteriota</taxon>
    </lineage>
</organism>
<evidence type="ECO:0000256" key="6">
    <source>
        <dbReference type="ARBA" id="ARBA00023239"/>
    </source>
</evidence>
<comment type="catalytic activity">
    <reaction evidence="1">
        <text>beta-D-fructose 1,6-bisphosphate = D-glyceraldehyde 3-phosphate + dihydroxyacetone phosphate</text>
        <dbReference type="Rhea" id="RHEA:14729"/>
        <dbReference type="ChEBI" id="CHEBI:32966"/>
        <dbReference type="ChEBI" id="CHEBI:57642"/>
        <dbReference type="ChEBI" id="CHEBI:59776"/>
        <dbReference type="EC" id="4.1.2.13"/>
    </reaction>
</comment>
<dbReference type="NCBIfam" id="NF033379">
    <property type="entry name" value="FrucBisAld_I"/>
    <property type="match status" value="1"/>
</dbReference>
<accession>A0A2H0VCU8</accession>
<sequence length="335" mass="36869">MKDLSQIAKKMVAPKKGILAADESFPTIEKRFAKIGISSTEENRQAYRQMLLTSEGYEQFISGVILFGETLRQKTDDGIPFAKILEKKGVLPGIKVDQGAAAMDGSSYEKVTQGLEGLPARLKEYAELGAKFTKWRAVYKIGDNLPTDKNILQNAKDLAQFAKNSQKAGLVPIVEPEVLMDGSHDINSCVEVTEKVLTAVFSELKKANVDLDGIILKSNMALPGKDFVSKATPAEIAKKTVELFKKVVPKDVPGIVFLSGGQSEKEATINLNEMNKIKDFPWELSFSYGRALQDTAMNIWAGKKENIAPAQQKFLNRAKMNSLARSGSYSEDLEE</sequence>
<protein>
    <recommendedName>
        <fullName evidence="8">Probable fructose-bisphosphate aldolase class 1</fullName>
        <ecNumber evidence="4">4.1.2.13</ecNumber>
    </recommendedName>
    <alternativeName>
        <fullName evidence="7">Fructose-bisphosphate aldolase class I</fullName>
    </alternativeName>
</protein>
<dbReference type="EMBL" id="PFAJ01000053">
    <property type="protein sequence ID" value="PIR96927.1"/>
    <property type="molecule type" value="Genomic_DNA"/>
</dbReference>
<dbReference type="GO" id="GO:0004332">
    <property type="term" value="F:fructose-bisphosphate aldolase activity"/>
    <property type="evidence" value="ECO:0007669"/>
    <property type="project" value="UniProtKB-EC"/>
</dbReference>
<dbReference type="PANTHER" id="PTHR11627">
    <property type="entry name" value="FRUCTOSE-BISPHOSPHATE ALDOLASE"/>
    <property type="match status" value="1"/>
</dbReference>
<reference evidence="10" key="1">
    <citation type="submission" date="2017-09" db="EMBL/GenBank/DDBJ databases">
        <title>Depth-based differentiation of microbial function through sediment-hosted aquifers and enrichment of novel symbionts in the deep terrestrial subsurface.</title>
        <authorList>
            <person name="Probst A.J."/>
            <person name="Ladd B."/>
            <person name="Jarett J.K."/>
            <person name="Geller-Mcgrath D.E."/>
            <person name="Sieber C.M.K."/>
            <person name="Emerson J.B."/>
            <person name="Anantharaman K."/>
            <person name="Thomas B.C."/>
            <person name="Malmstrom R."/>
            <person name="Stieglmeier M."/>
            <person name="Klingl A."/>
            <person name="Woyke T."/>
            <person name="Ryan C.M."/>
            <person name="Banfield J.F."/>
        </authorList>
    </citation>
    <scope>NUCLEOTIDE SEQUENCE [LARGE SCALE GENOMIC DNA]</scope>
</reference>
<dbReference type="EC" id="4.1.2.13" evidence="4"/>
<proteinExistence type="inferred from homology"/>
<dbReference type="InterPro" id="IPR000741">
    <property type="entry name" value="FBA_I"/>
</dbReference>
<comment type="similarity">
    <text evidence="3">Belongs to the class I fructose-bisphosphate aldolase family.</text>
</comment>
<dbReference type="GO" id="GO:0006096">
    <property type="term" value="P:glycolytic process"/>
    <property type="evidence" value="ECO:0007669"/>
    <property type="project" value="UniProtKB-UniPathway"/>
</dbReference>
<evidence type="ECO:0000313" key="10">
    <source>
        <dbReference type="Proteomes" id="UP000230557"/>
    </source>
</evidence>
<comment type="caution">
    <text evidence="9">The sequence shown here is derived from an EMBL/GenBank/DDBJ whole genome shotgun (WGS) entry which is preliminary data.</text>
</comment>
<evidence type="ECO:0000256" key="5">
    <source>
        <dbReference type="ARBA" id="ARBA00023152"/>
    </source>
</evidence>
<dbReference type="AlphaFoldDB" id="A0A2H0VCU8"/>
<dbReference type="Pfam" id="PF00274">
    <property type="entry name" value="Glycolytic"/>
    <property type="match status" value="1"/>
</dbReference>
<evidence type="ECO:0000313" key="9">
    <source>
        <dbReference type="EMBL" id="PIR96927.1"/>
    </source>
</evidence>
<evidence type="ECO:0000256" key="7">
    <source>
        <dbReference type="ARBA" id="ARBA00029799"/>
    </source>
</evidence>
<evidence type="ECO:0000256" key="1">
    <source>
        <dbReference type="ARBA" id="ARBA00000441"/>
    </source>
</evidence>
<evidence type="ECO:0000256" key="4">
    <source>
        <dbReference type="ARBA" id="ARBA00013068"/>
    </source>
</evidence>